<keyword evidence="4" id="KW-0418">Kinase</keyword>
<keyword evidence="1" id="KW-0723">Serine/threonine-protein kinase</keyword>
<organism evidence="8 9">
    <name type="scientific">Dunaliella salina</name>
    <name type="common">Green alga</name>
    <name type="synonym">Protococcus salinus</name>
    <dbReference type="NCBI Taxonomy" id="3046"/>
    <lineage>
        <taxon>Eukaryota</taxon>
        <taxon>Viridiplantae</taxon>
        <taxon>Chlorophyta</taxon>
        <taxon>core chlorophytes</taxon>
        <taxon>Chlorophyceae</taxon>
        <taxon>CS clade</taxon>
        <taxon>Chlamydomonadales</taxon>
        <taxon>Dunaliellaceae</taxon>
        <taxon>Dunaliella</taxon>
    </lineage>
</organism>
<evidence type="ECO:0000256" key="2">
    <source>
        <dbReference type="ARBA" id="ARBA00022679"/>
    </source>
</evidence>
<feature type="binding site" evidence="6">
    <location>
        <position position="63"/>
    </location>
    <ligand>
        <name>ATP</name>
        <dbReference type="ChEBI" id="CHEBI:30616"/>
    </ligand>
</feature>
<dbReference type="InterPro" id="IPR000719">
    <property type="entry name" value="Prot_kinase_dom"/>
</dbReference>
<dbReference type="SMART" id="SM00220">
    <property type="entry name" value="S_TKc"/>
    <property type="match status" value="1"/>
</dbReference>
<dbReference type="PANTHER" id="PTHR24353">
    <property type="entry name" value="CYCLIC NUCLEOTIDE-DEPENDENT PROTEIN KINASE"/>
    <property type="match status" value="1"/>
</dbReference>
<name>A0ABQ7GYK8_DUNSA</name>
<evidence type="ECO:0000256" key="5">
    <source>
        <dbReference type="ARBA" id="ARBA00022840"/>
    </source>
</evidence>
<dbReference type="EMBL" id="MU069536">
    <property type="protein sequence ID" value="KAF5839684.1"/>
    <property type="molecule type" value="Genomic_DNA"/>
</dbReference>
<dbReference type="InterPro" id="IPR011009">
    <property type="entry name" value="Kinase-like_dom_sf"/>
</dbReference>
<dbReference type="Gene3D" id="1.10.510.10">
    <property type="entry name" value="Transferase(Phosphotransferase) domain 1"/>
    <property type="match status" value="1"/>
</dbReference>
<evidence type="ECO:0000256" key="4">
    <source>
        <dbReference type="ARBA" id="ARBA00022777"/>
    </source>
</evidence>
<dbReference type="InterPro" id="IPR045270">
    <property type="entry name" value="STKc_AGC"/>
</dbReference>
<evidence type="ECO:0000256" key="6">
    <source>
        <dbReference type="PROSITE-ProRule" id="PRU10141"/>
    </source>
</evidence>
<evidence type="ECO:0000313" key="8">
    <source>
        <dbReference type="EMBL" id="KAF5839684.1"/>
    </source>
</evidence>
<dbReference type="PROSITE" id="PS00107">
    <property type="entry name" value="PROTEIN_KINASE_ATP"/>
    <property type="match status" value="1"/>
</dbReference>
<keyword evidence="2" id="KW-0808">Transferase</keyword>
<proteinExistence type="predicted"/>
<sequence length="270" mass="30379">MKPSQAPNSVYTKILRKALISTEWDYSDFCCLFTWWCRVIGAGSFGRVHLAQHRKTQRIYVIKMISKAMCIREGQVSTMLSGYPSLPPLKGKVKWKHPFLVNLKAAFQDKACLYLVLEYVPGGDFFGFLQKVTALKEDHARFYAAQIILGLECLHARNIAFRDLKPENMLVDGEGYVKITDFGFTKVVNGATYTFCGTPDYIAPEIILNKGHGPAVDYWSLGCMIYEMLHGLPPFYSGPNLAIFGGSVTRNFSEPPWPPRAQSVFCSPLL</sequence>
<dbReference type="Gene3D" id="3.30.200.20">
    <property type="entry name" value="Phosphorylase Kinase, domain 1"/>
    <property type="match status" value="1"/>
</dbReference>
<dbReference type="PANTHER" id="PTHR24353:SF37">
    <property type="entry name" value="CAMP-DEPENDENT PROTEIN KINASE CATALYTIC SUBUNIT PRKX"/>
    <property type="match status" value="1"/>
</dbReference>
<dbReference type="Proteomes" id="UP000815325">
    <property type="component" value="Unassembled WGS sequence"/>
</dbReference>
<dbReference type="InterPro" id="IPR017441">
    <property type="entry name" value="Protein_kinase_ATP_BS"/>
</dbReference>
<comment type="caution">
    <text evidence="8">The sequence shown here is derived from an EMBL/GenBank/DDBJ whole genome shotgun (WGS) entry which is preliminary data.</text>
</comment>
<evidence type="ECO:0000256" key="3">
    <source>
        <dbReference type="ARBA" id="ARBA00022741"/>
    </source>
</evidence>
<dbReference type="Pfam" id="PF00069">
    <property type="entry name" value="Pkinase"/>
    <property type="match status" value="1"/>
</dbReference>
<accession>A0ABQ7GYK8</accession>
<reference evidence="8" key="1">
    <citation type="submission" date="2017-08" db="EMBL/GenBank/DDBJ databases">
        <authorList>
            <person name="Polle J.E."/>
            <person name="Barry K."/>
            <person name="Cushman J."/>
            <person name="Schmutz J."/>
            <person name="Tran D."/>
            <person name="Hathwaick L.T."/>
            <person name="Yim W.C."/>
            <person name="Jenkins J."/>
            <person name="Mckie-Krisberg Z.M."/>
            <person name="Prochnik S."/>
            <person name="Lindquist E."/>
            <person name="Dockter R.B."/>
            <person name="Adam C."/>
            <person name="Molina H."/>
            <person name="Bunkerborg J."/>
            <person name="Jin E."/>
            <person name="Buchheim M."/>
            <person name="Magnuson J."/>
        </authorList>
    </citation>
    <scope>NUCLEOTIDE SEQUENCE</scope>
    <source>
        <strain evidence="8">CCAP 19/18</strain>
    </source>
</reference>
<evidence type="ECO:0000313" key="9">
    <source>
        <dbReference type="Proteomes" id="UP000815325"/>
    </source>
</evidence>
<dbReference type="SUPFAM" id="SSF56112">
    <property type="entry name" value="Protein kinase-like (PK-like)"/>
    <property type="match status" value="1"/>
</dbReference>
<gene>
    <name evidence="8" type="ORF">DUNSADRAFT_235</name>
</gene>
<keyword evidence="5 6" id="KW-0067">ATP-binding</keyword>
<feature type="domain" description="Protein kinase" evidence="7">
    <location>
        <begin position="34"/>
        <end position="270"/>
    </location>
</feature>
<dbReference type="CDD" id="cd05123">
    <property type="entry name" value="STKc_AGC"/>
    <property type="match status" value="1"/>
</dbReference>
<protein>
    <submittedName>
        <fullName evidence="8">Kinase-like domain-containing protein</fullName>
    </submittedName>
</protein>
<evidence type="ECO:0000259" key="7">
    <source>
        <dbReference type="PROSITE" id="PS50011"/>
    </source>
</evidence>
<keyword evidence="3 6" id="KW-0547">Nucleotide-binding</keyword>
<evidence type="ECO:0000256" key="1">
    <source>
        <dbReference type="ARBA" id="ARBA00022527"/>
    </source>
</evidence>
<dbReference type="PROSITE" id="PS50011">
    <property type="entry name" value="PROTEIN_KINASE_DOM"/>
    <property type="match status" value="1"/>
</dbReference>
<keyword evidence="9" id="KW-1185">Reference proteome</keyword>